<accession>A0A6I6JG84</accession>
<evidence type="ECO:0000313" key="3">
    <source>
        <dbReference type="Proteomes" id="UP000428328"/>
    </source>
</evidence>
<dbReference type="RefSeq" id="WP_158946628.1">
    <property type="nucleotide sequence ID" value="NZ_CP046400.1"/>
</dbReference>
<evidence type="ECO:0000313" key="2">
    <source>
        <dbReference type="EMBL" id="QGY39402.1"/>
    </source>
</evidence>
<name>A0A6I6JG84_9BACT</name>
<dbReference type="KEGG" id="psel:GM415_04455"/>
<dbReference type="EMBL" id="CP046400">
    <property type="protein sequence ID" value="QGY39402.1"/>
    <property type="molecule type" value="Genomic_DNA"/>
</dbReference>
<keyword evidence="3" id="KW-1185">Reference proteome</keyword>
<protein>
    <submittedName>
        <fullName evidence="2">DUF1992 domain-containing protein</fullName>
    </submittedName>
</protein>
<proteinExistence type="predicted"/>
<dbReference type="Pfam" id="PF09350">
    <property type="entry name" value="DJC28_CD"/>
    <property type="match status" value="1"/>
</dbReference>
<organism evidence="2 3">
    <name type="scientific">Pseudodesulfovibrio cashew</name>
    <dbReference type="NCBI Taxonomy" id="2678688"/>
    <lineage>
        <taxon>Bacteria</taxon>
        <taxon>Pseudomonadati</taxon>
        <taxon>Thermodesulfobacteriota</taxon>
        <taxon>Desulfovibrionia</taxon>
        <taxon>Desulfovibrionales</taxon>
        <taxon>Desulfovibrionaceae</taxon>
    </lineage>
</organism>
<evidence type="ECO:0000259" key="1">
    <source>
        <dbReference type="Pfam" id="PF09350"/>
    </source>
</evidence>
<dbReference type="InterPro" id="IPR052573">
    <property type="entry name" value="DnaJ_C_subfamily_28"/>
</dbReference>
<dbReference type="InterPro" id="IPR018961">
    <property type="entry name" value="DnaJ_homolog_subfam-C_membr-28"/>
</dbReference>
<dbReference type="Proteomes" id="UP000428328">
    <property type="component" value="Chromosome"/>
</dbReference>
<sequence length="138" mass="16095">MLSYSQIVSEDRIRRALEEGKFDNLEGAGKPLPPDEAMNLPAELRMAYRMLKNSGYMPAEVAEEKEIIQTIDLLEWMEDESERYRQMQKLNVMIMKMNERRGRPVNLEASDDYYRRIVEKVRLAEKRFGSSGTEEDAG</sequence>
<dbReference type="PANTHER" id="PTHR39158:SF1">
    <property type="entry name" value="DNAJ HOMOLOG SUBFAMILY C MEMBER 28"/>
    <property type="match status" value="1"/>
</dbReference>
<dbReference type="AlphaFoldDB" id="A0A6I6JG84"/>
<gene>
    <name evidence="2" type="ORF">GM415_04455</name>
</gene>
<reference evidence="2 3" key="1">
    <citation type="submission" date="2019-11" db="EMBL/GenBank/DDBJ databases">
        <authorList>
            <person name="Zheng R.K."/>
            <person name="Sun C.M."/>
        </authorList>
    </citation>
    <scope>NUCLEOTIDE SEQUENCE [LARGE SCALE GENOMIC DNA]</scope>
    <source>
        <strain evidence="2 3">SRB007</strain>
    </source>
</reference>
<dbReference type="PANTHER" id="PTHR39158">
    <property type="entry name" value="OS08G0560600 PROTEIN"/>
    <property type="match status" value="1"/>
</dbReference>
<feature type="domain" description="DnaJ homologue subfamily C member 28 conserved" evidence="1">
    <location>
        <begin position="10"/>
        <end position="74"/>
    </location>
</feature>